<dbReference type="Proteomes" id="UP000565572">
    <property type="component" value="Unassembled WGS sequence"/>
</dbReference>
<dbReference type="GO" id="GO:0005886">
    <property type="term" value="C:plasma membrane"/>
    <property type="evidence" value="ECO:0007669"/>
    <property type="project" value="TreeGrafter"/>
</dbReference>
<dbReference type="PANTHER" id="PTHR34980">
    <property type="entry name" value="INNER MEMBRANE PROTEIN-RELATED-RELATED"/>
    <property type="match status" value="1"/>
</dbReference>
<keyword evidence="3" id="KW-1185">Reference proteome</keyword>
<dbReference type="RefSeq" id="WP_183337316.1">
    <property type="nucleotide sequence ID" value="NZ_JACHZG010000001.1"/>
</dbReference>
<dbReference type="PANTHER" id="PTHR34980:SF2">
    <property type="entry name" value="INNER MEMBRANE PROTEIN YHAH-RELATED"/>
    <property type="match status" value="1"/>
</dbReference>
<gene>
    <name evidence="2" type="ORF">FHX39_001300</name>
</gene>
<feature type="transmembrane region" description="Helical" evidence="1">
    <location>
        <begin position="80"/>
        <end position="98"/>
    </location>
</feature>
<keyword evidence="1" id="KW-1133">Transmembrane helix</keyword>
<protein>
    <submittedName>
        <fullName evidence="2">Uncharacterized membrane protein YhaH (DUF805 family)</fullName>
    </submittedName>
</protein>
<evidence type="ECO:0000313" key="3">
    <source>
        <dbReference type="Proteomes" id="UP000565572"/>
    </source>
</evidence>
<accession>A0A7W5JU46</accession>
<comment type="caution">
    <text evidence="2">The sequence shown here is derived from an EMBL/GenBank/DDBJ whole genome shotgun (WGS) entry which is preliminary data.</text>
</comment>
<dbReference type="Pfam" id="PF05656">
    <property type="entry name" value="DUF805"/>
    <property type="match status" value="1"/>
</dbReference>
<dbReference type="EMBL" id="JACHZG010000001">
    <property type="protein sequence ID" value="MBB3326356.1"/>
    <property type="molecule type" value="Genomic_DNA"/>
</dbReference>
<dbReference type="InterPro" id="IPR008523">
    <property type="entry name" value="DUF805"/>
</dbReference>
<name>A0A7W5JU46_9ACTN</name>
<proteinExistence type="predicted"/>
<evidence type="ECO:0000313" key="2">
    <source>
        <dbReference type="EMBL" id="MBB3326356.1"/>
    </source>
</evidence>
<reference evidence="2 3" key="1">
    <citation type="submission" date="2020-08" db="EMBL/GenBank/DDBJ databases">
        <title>Sequencing the genomes of 1000 actinobacteria strains.</title>
        <authorList>
            <person name="Klenk H.-P."/>
        </authorList>
    </citation>
    <scope>NUCLEOTIDE SEQUENCE [LARGE SCALE GENOMIC DNA]</scope>
    <source>
        <strain evidence="2 3">DSM 11053</strain>
    </source>
</reference>
<keyword evidence="1" id="KW-0812">Transmembrane</keyword>
<sequence length="185" mass="20188">MPPRDVPLDQPLYGATLPQAISRFWRKYATFSGRAGRAEYWWWALTSIVVSFVLEGVRFARLGGLEAYFSTPLLSLRPTSLPWLMWTAATVVPAAALGVRRLHDINRTGWWQLLTLAVFVASEVQVRFVPQTLAEMARPAPLAPSDAALKAGAMIVSAIGSVVLIIFDVSAPVPAGQRFDHAATG</sequence>
<feature type="transmembrane region" description="Helical" evidence="1">
    <location>
        <begin position="40"/>
        <end position="60"/>
    </location>
</feature>
<organism evidence="2 3">
    <name type="scientific">Microlunatus antarcticus</name>
    <dbReference type="NCBI Taxonomy" id="53388"/>
    <lineage>
        <taxon>Bacteria</taxon>
        <taxon>Bacillati</taxon>
        <taxon>Actinomycetota</taxon>
        <taxon>Actinomycetes</taxon>
        <taxon>Propionibacteriales</taxon>
        <taxon>Propionibacteriaceae</taxon>
        <taxon>Microlunatus</taxon>
    </lineage>
</organism>
<keyword evidence="1" id="KW-0472">Membrane</keyword>
<evidence type="ECO:0000256" key="1">
    <source>
        <dbReference type="SAM" id="Phobius"/>
    </source>
</evidence>
<dbReference type="AlphaFoldDB" id="A0A7W5JU46"/>